<reference evidence="1 2" key="1">
    <citation type="submission" date="2012-04" db="EMBL/GenBank/DDBJ databases">
        <title>The Genome Sequence of Saprolegnia declina VS20.</title>
        <authorList>
            <consortium name="The Broad Institute Genome Sequencing Platform"/>
            <person name="Russ C."/>
            <person name="Nusbaum C."/>
            <person name="Tyler B."/>
            <person name="van West P."/>
            <person name="Dieguez-Uribeondo J."/>
            <person name="de Bruijn I."/>
            <person name="Tripathy S."/>
            <person name="Jiang R."/>
            <person name="Young S.K."/>
            <person name="Zeng Q."/>
            <person name="Gargeya S."/>
            <person name="Fitzgerald M."/>
            <person name="Haas B."/>
            <person name="Abouelleil A."/>
            <person name="Alvarado L."/>
            <person name="Arachchi H.M."/>
            <person name="Berlin A."/>
            <person name="Chapman S.B."/>
            <person name="Goldberg J."/>
            <person name="Griggs A."/>
            <person name="Gujja S."/>
            <person name="Hansen M."/>
            <person name="Howarth C."/>
            <person name="Imamovic A."/>
            <person name="Larimer J."/>
            <person name="McCowen C."/>
            <person name="Montmayeur A."/>
            <person name="Murphy C."/>
            <person name="Neiman D."/>
            <person name="Pearson M."/>
            <person name="Priest M."/>
            <person name="Roberts A."/>
            <person name="Saif S."/>
            <person name="Shea T."/>
            <person name="Sisk P."/>
            <person name="Sykes S."/>
            <person name="Wortman J."/>
            <person name="Nusbaum C."/>
            <person name="Birren B."/>
        </authorList>
    </citation>
    <scope>NUCLEOTIDE SEQUENCE [LARGE SCALE GENOMIC DNA]</scope>
    <source>
        <strain evidence="1 2">VS20</strain>
    </source>
</reference>
<dbReference type="AlphaFoldDB" id="T0R448"/>
<protein>
    <submittedName>
        <fullName evidence="1">Uncharacterized protein</fullName>
    </submittedName>
</protein>
<evidence type="ECO:0000313" key="1">
    <source>
        <dbReference type="EMBL" id="EQC41115.1"/>
    </source>
</evidence>
<gene>
    <name evidence="1" type="ORF">SDRG_02164</name>
</gene>
<evidence type="ECO:0000313" key="2">
    <source>
        <dbReference type="Proteomes" id="UP000030762"/>
    </source>
</evidence>
<name>T0R448_SAPDV</name>
<dbReference type="VEuPathDB" id="FungiDB:SDRG_02164"/>
<dbReference type="Proteomes" id="UP000030762">
    <property type="component" value="Unassembled WGS sequence"/>
</dbReference>
<keyword evidence="2" id="KW-1185">Reference proteome</keyword>
<proteinExistence type="predicted"/>
<dbReference type="InParanoid" id="T0R448"/>
<organism evidence="1 2">
    <name type="scientific">Saprolegnia diclina (strain VS20)</name>
    <dbReference type="NCBI Taxonomy" id="1156394"/>
    <lineage>
        <taxon>Eukaryota</taxon>
        <taxon>Sar</taxon>
        <taxon>Stramenopiles</taxon>
        <taxon>Oomycota</taxon>
        <taxon>Saprolegniomycetes</taxon>
        <taxon>Saprolegniales</taxon>
        <taxon>Saprolegniaceae</taxon>
        <taxon>Saprolegnia</taxon>
    </lineage>
</organism>
<accession>T0R448</accession>
<dbReference type="GeneID" id="19942891"/>
<dbReference type="EMBL" id="JH767135">
    <property type="protein sequence ID" value="EQC41115.1"/>
    <property type="molecule type" value="Genomic_DNA"/>
</dbReference>
<dbReference type="OrthoDB" id="10573751at2759"/>
<dbReference type="RefSeq" id="XP_008605959.1">
    <property type="nucleotide sequence ID" value="XM_008607737.1"/>
</dbReference>
<sequence>MARIRPDPKDRFVNSDDKRACIECFATNNHMMGCTKDPKNRAQSAMDPTKLRLARLESAAADHEAATGQDVYDCDAAAREADAGEDDEAFEGDESVALSRPDLKAHLDEMWRSDKTKWPNDSFMLPSALLKAGTPTMLDFFFSNMQVFVKRPFLFYGDVMGDFGLKCVACGE</sequence>